<dbReference type="Proteomes" id="UP000036367">
    <property type="component" value="Unassembled WGS sequence"/>
</dbReference>
<reference evidence="2" key="1">
    <citation type="submission" date="2015-05" db="EMBL/GenBank/DDBJ databases">
        <title>Permanent draft genome of Rhodopirellula islandicus K833.</title>
        <authorList>
            <person name="Kizina J."/>
            <person name="Richter M."/>
            <person name="Glockner F.O."/>
            <person name="Harder J."/>
        </authorList>
    </citation>
    <scope>NUCLEOTIDE SEQUENCE [LARGE SCALE GENOMIC DNA]</scope>
    <source>
        <strain evidence="2">K833</strain>
    </source>
</reference>
<sequence length="121" mass="13317">MFRNKVLLCESDVTAPMNASLPATEPRQVDDGRLGIFQLMVITAGIAIAFAIGRGLGTLRRVPDWPWRSETAETIQTMDLLVASVYGLSLAVFFLAVRSQHFWTSLGKTLALLFANMCVLD</sequence>
<proteinExistence type="predicted"/>
<dbReference type="PATRIC" id="fig|595434.4.peg.2680"/>
<evidence type="ECO:0000313" key="3">
    <source>
        <dbReference type="Proteomes" id="UP000036367"/>
    </source>
</evidence>
<accession>A0A0J1EHM3</accession>
<feature type="transmembrane region" description="Helical" evidence="1">
    <location>
        <begin position="78"/>
        <end position="96"/>
    </location>
</feature>
<evidence type="ECO:0008006" key="4">
    <source>
        <dbReference type="Google" id="ProtNLM"/>
    </source>
</evidence>
<keyword evidence="3" id="KW-1185">Reference proteome</keyword>
<protein>
    <recommendedName>
        <fullName evidence="4">Transmembrane protein</fullName>
    </recommendedName>
</protein>
<organism evidence="2 3">
    <name type="scientific">Rhodopirellula islandica</name>
    <dbReference type="NCBI Taxonomy" id="595434"/>
    <lineage>
        <taxon>Bacteria</taxon>
        <taxon>Pseudomonadati</taxon>
        <taxon>Planctomycetota</taxon>
        <taxon>Planctomycetia</taxon>
        <taxon>Pirellulales</taxon>
        <taxon>Pirellulaceae</taxon>
        <taxon>Rhodopirellula</taxon>
    </lineage>
</organism>
<keyword evidence="1" id="KW-0472">Membrane</keyword>
<evidence type="ECO:0000256" key="1">
    <source>
        <dbReference type="SAM" id="Phobius"/>
    </source>
</evidence>
<keyword evidence="1" id="KW-1133">Transmembrane helix</keyword>
<gene>
    <name evidence="2" type="ORF">RISK_002811</name>
</gene>
<comment type="caution">
    <text evidence="2">The sequence shown here is derived from an EMBL/GenBank/DDBJ whole genome shotgun (WGS) entry which is preliminary data.</text>
</comment>
<keyword evidence="1" id="KW-0812">Transmembrane</keyword>
<dbReference type="EMBL" id="LECT01000023">
    <property type="protein sequence ID" value="KLU05049.1"/>
    <property type="molecule type" value="Genomic_DNA"/>
</dbReference>
<feature type="transmembrane region" description="Helical" evidence="1">
    <location>
        <begin position="36"/>
        <end position="57"/>
    </location>
</feature>
<dbReference type="AlphaFoldDB" id="A0A0J1EHM3"/>
<evidence type="ECO:0000313" key="2">
    <source>
        <dbReference type="EMBL" id="KLU05049.1"/>
    </source>
</evidence>
<name>A0A0J1EHM3_RHOIS</name>